<organism evidence="2 3">
    <name type="scientific">Allofournierella massiliensis</name>
    <dbReference type="NCBI Taxonomy" id="1650663"/>
    <lineage>
        <taxon>Bacteria</taxon>
        <taxon>Bacillati</taxon>
        <taxon>Bacillota</taxon>
        <taxon>Clostridia</taxon>
        <taxon>Eubacteriales</taxon>
        <taxon>Oscillospiraceae</taxon>
        <taxon>Allofournierella</taxon>
    </lineage>
</organism>
<dbReference type="Gene3D" id="1.10.260.40">
    <property type="entry name" value="lambda repressor-like DNA-binding domains"/>
    <property type="match status" value="1"/>
</dbReference>
<dbReference type="InterPro" id="IPR010982">
    <property type="entry name" value="Lambda_DNA-bd_dom_sf"/>
</dbReference>
<dbReference type="AlphaFoldDB" id="A0A4R1QPM0"/>
<sequence>MTVCYNKLWKLLIDKNMKKKDLRLATGMSTTALAKLGKNEHVSTEILTKICKALDCDFCDIIELVKEEQHD</sequence>
<name>A0A4R1QPM0_9FIRM</name>
<evidence type="ECO:0000313" key="3">
    <source>
        <dbReference type="Proteomes" id="UP000295184"/>
    </source>
</evidence>
<dbReference type="Pfam" id="PF13443">
    <property type="entry name" value="HTH_26"/>
    <property type="match status" value="1"/>
</dbReference>
<dbReference type="STRING" id="1650663.GCA_001486665_01310"/>
<dbReference type="GO" id="GO:0003677">
    <property type="term" value="F:DNA binding"/>
    <property type="evidence" value="ECO:0007669"/>
    <property type="project" value="UniProtKB-KW"/>
</dbReference>
<protein>
    <submittedName>
        <fullName evidence="2">DNA-binding Xre family transcriptional regulator</fullName>
    </submittedName>
</protein>
<keyword evidence="2" id="KW-0238">DNA-binding</keyword>
<dbReference type="EMBL" id="SLUM01000017">
    <property type="protein sequence ID" value="TCL55297.1"/>
    <property type="molecule type" value="Genomic_DNA"/>
</dbReference>
<dbReference type="PANTHER" id="PTHR37301">
    <property type="entry name" value="DNA-BINDING PROTEIN-RELATED"/>
    <property type="match status" value="1"/>
</dbReference>
<accession>A0A4R1QPM0</accession>
<reference evidence="2 3" key="1">
    <citation type="submission" date="2019-03" db="EMBL/GenBank/DDBJ databases">
        <title>Genomic Encyclopedia of Type Strains, Phase IV (KMG-IV): sequencing the most valuable type-strain genomes for metagenomic binning, comparative biology and taxonomic classification.</title>
        <authorList>
            <person name="Goeker M."/>
        </authorList>
    </citation>
    <scope>NUCLEOTIDE SEQUENCE [LARGE SCALE GENOMIC DNA]</scope>
    <source>
        <strain evidence="2 3">DSM 100451</strain>
    </source>
</reference>
<feature type="domain" description="HTH cro/C1-type" evidence="1">
    <location>
        <begin position="7"/>
        <end position="67"/>
    </location>
</feature>
<dbReference type="SUPFAM" id="SSF47413">
    <property type="entry name" value="lambda repressor-like DNA-binding domains"/>
    <property type="match status" value="1"/>
</dbReference>
<evidence type="ECO:0000313" key="2">
    <source>
        <dbReference type="EMBL" id="TCL55297.1"/>
    </source>
</evidence>
<dbReference type="OrthoDB" id="9804186at2"/>
<dbReference type="InterPro" id="IPR001387">
    <property type="entry name" value="Cro/C1-type_HTH"/>
</dbReference>
<dbReference type="PANTHER" id="PTHR37301:SF1">
    <property type="entry name" value="DNA-BINDING PROTEIN"/>
    <property type="match status" value="1"/>
</dbReference>
<proteinExistence type="predicted"/>
<comment type="caution">
    <text evidence="2">The sequence shown here is derived from an EMBL/GenBank/DDBJ whole genome shotgun (WGS) entry which is preliminary data.</text>
</comment>
<dbReference type="Proteomes" id="UP000295184">
    <property type="component" value="Unassembled WGS sequence"/>
</dbReference>
<gene>
    <name evidence="2" type="ORF">EDD77_11726</name>
</gene>
<evidence type="ECO:0000259" key="1">
    <source>
        <dbReference type="Pfam" id="PF13443"/>
    </source>
</evidence>
<dbReference type="RefSeq" id="WP_050617973.1">
    <property type="nucleotide sequence ID" value="NZ_CABKVM010000015.1"/>
</dbReference>